<protein>
    <submittedName>
        <fullName evidence="4">Uncharacterized protein</fullName>
    </submittedName>
</protein>
<dbReference type="SUPFAM" id="SSF117281">
    <property type="entry name" value="Kelch motif"/>
    <property type="match status" value="1"/>
</dbReference>
<proteinExistence type="predicted"/>
<dbReference type="InterPro" id="IPR015915">
    <property type="entry name" value="Kelch-typ_b-propeller"/>
</dbReference>
<dbReference type="Pfam" id="PF24681">
    <property type="entry name" value="Kelch_KLHDC2_KLHL20_DRC7"/>
    <property type="match status" value="1"/>
</dbReference>
<keyword evidence="5" id="KW-1185">Reference proteome</keyword>
<dbReference type="InParanoid" id="F0Y9F2"/>
<dbReference type="KEGG" id="aaf:AURANDRAFT_64229"/>
<dbReference type="OrthoDB" id="432528at2759"/>
<feature type="region of interest" description="Disordered" evidence="1">
    <location>
        <begin position="712"/>
        <end position="740"/>
    </location>
</feature>
<dbReference type="Proteomes" id="UP000002729">
    <property type="component" value="Unassembled WGS sequence"/>
</dbReference>
<dbReference type="PANTHER" id="PTHR23244">
    <property type="entry name" value="KELCH REPEAT DOMAIN"/>
    <property type="match status" value="1"/>
</dbReference>
<evidence type="ECO:0000313" key="5">
    <source>
        <dbReference type="Proteomes" id="UP000002729"/>
    </source>
</evidence>
<dbReference type="InterPro" id="IPR006652">
    <property type="entry name" value="Kelch_1"/>
</dbReference>
<evidence type="ECO:0000256" key="3">
    <source>
        <dbReference type="SAM" id="SignalP"/>
    </source>
</evidence>
<gene>
    <name evidence="4" type="ORF">AURANDRAFT_64229</name>
</gene>
<dbReference type="AlphaFoldDB" id="F0Y9F2"/>
<sequence length="756" mass="80284">MDATSRAARACLLLIHCASGYVDRLPLAPENYGFATNLSAATPYRRKAAVFASVGGGDLVLFSGKAKDERLNRGRMAYVGDAWRLSLSGRGARWTRVDAGLPRAERPAARWKSARRRRRTAGDGIDGELWIFGGHVERGTKSIYFDDLWALDASNAWREVKPSHAGAAWPPKRRGHAAAAAAGRLVVVGGRREHKTCLSDAWAFDVAAGAWSEVATPAYGCRWGHTATTVDRRVAVFGGRHKEDDGDYDYFGGNQHSVWFYDVAGDAWEEAPALTDVGPKARDHHAAAYVDGGLYVTGGKTTDLAAEAQDDLWRFDVATHTWADLTAGRQPRSRYLHSAATWATAPPLAPSERPELGAMVVFGGEHIKSRRHGKKKYVRYNDVWGYWPLGEWVELIDDRGFASALYLSPWSLRWVRLASEAAVVATCVGVVAVAIYYRLALTALAAAFARGRGECFSDPGVAISADECACHATCETCGYAADPSGRADCVTCADGSKVREVYTDGTGICAGDDLAEICEDTCASANDGACDDGFATRFAGESACPCGSDCGDCGARTPQACADAARDAAVDEAEDAADGAVETVIEEIFCAVYENPRLCEDDGEYWCCDRNSDFPKCGSAYGYCEDSISNKAASKIAIGVVVTIVIIVVAVLGGVIGCCVCCARNRKAAAANRAGGGPPAPGWLGNPNASLLYVDPLAPLAVEASYVMHSQHKYDGPDGEPTTPAAVAGPSESTTDILGAQSYPAESTADILGAQS</sequence>
<keyword evidence="2" id="KW-0812">Transmembrane</keyword>
<evidence type="ECO:0000313" key="4">
    <source>
        <dbReference type="EMBL" id="EGB08350.1"/>
    </source>
</evidence>
<dbReference type="eggNOG" id="KOG1230">
    <property type="taxonomic scope" value="Eukaryota"/>
</dbReference>
<organism evidence="5">
    <name type="scientific">Aureococcus anophagefferens</name>
    <name type="common">Harmful bloom alga</name>
    <dbReference type="NCBI Taxonomy" id="44056"/>
    <lineage>
        <taxon>Eukaryota</taxon>
        <taxon>Sar</taxon>
        <taxon>Stramenopiles</taxon>
        <taxon>Ochrophyta</taxon>
        <taxon>Pelagophyceae</taxon>
        <taxon>Pelagomonadales</taxon>
        <taxon>Pelagomonadaceae</taxon>
        <taxon>Aureococcus</taxon>
    </lineage>
</organism>
<keyword evidence="2" id="KW-0472">Membrane</keyword>
<reference evidence="4 5" key="1">
    <citation type="journal article" date="2011" name="Proc. Natl. Acad. Sci. U.S.A.">
        <title>Niche of harmful alga Aureococcus anophagefferens revealed through ecogenomics.</title>
        <authorList>
            <person name="Gobler C.J."/>
            <person name="Berry D.L."/>
            <person name="Dyhrman S.T."/>
            <person name="Wilhelm S.W."/>
            <person name="Salamov A."/>
            <person name="Lobanov A.V."/>
            <person name="Zhang Y."/>
            <person name="Collier J.L."/>
            <person name="Wurch L.L."/>
            <person name="Kustka A.B."/>
            <person name="Dill B.D."/>
            <person name="Shah M."/>
            <person name="VerBerkmoes N.C."/>
            <person name="Kuo A."/>
            <person name="Terry A."/>
            <person name="Pangilinan J."/>
            <person name="Lindquist E.A."/>
            <person name="Lucas S."/>
            <person name="Paulsen I.T."/>
            <person name="Hattenrath-Lehmann T.K."/>
            <person name="Talmage S.C."/>
            <person name="Walker E.A."/>
            <person name="Koch F."/>
            <person name="Burson A.M."/>
            <person name="Marcoval M.A."/>
            <person name="Tang Y.Z."/>
            <person name="Lecleir G.R."/>
            <person name="Coyne K.J."/>
            <person name="Berg G.M."/>
            <person name="Bertrand E.M."/>
            <person name="Saito M.A."/>
            <person name="Gladyshev V.N."/>
            <person name="Grigoriev I.V."/>
        </authorList>
    </citation>
    <scope>NUCLEOTIDE SEQUENCE [LARGE SCALE GENOMIC DNA]</scope>
    <source>
        <strain evidence="5">CCMP 1984</strain>
    </source>
</reference>
<dbReference type="GeneID" id="20224722"/>
<evidence type="ECO:0000256" key="1">
    <source>
        <dbReference type="SAM" id="MobiDB-lite"/>
    </source>
</evidence>
<feature type="signal peptide" evidence="3">
    <location>
        <begin position="1"/>
        <end position="20"/>
    </location>
</feature>
<evidence type="ECO:0000256" key="2">
    <source>
        <dbReference type="SAM" id="Phobius"/>
    </source>
</evidence>
<dbReference type="RefSeq" id="XP_009037071.1">
    <property type="nucleotide sequence ID" value="XM_009038823.1"/>
</dbReference>
<dbReference type="Gene3D" id="2.120.10.80">
    <property type="entry name" value="Kelch-type beta propeller"/>
    <property type="match status" value="2"/>
</dbReference>
<dbReference type="SMART" id="SM00612">
    <property type="entry name" value="Kelch"/>
    <property type="match status" value="2"/>
</dbReference>
<accession>F0Y9F2</accession>
<dbReference type="PANTHER" id="PTHR23244:SF471">
    <property type="entry name" value="GUANINE NUCLEOTIDE-BINDING PROTEIN SUBUNIT BETA 1-RELATED"/>
    <property type="match status" value="1"/>
</dbReference>
<keyword evidence="3" id="KW-0732">Signal</keyword>
<name>F0Y9F2_AURAN</name>
<feature type="transmembrane region" description="Helical" evidence="2">
    <location>
        <begin position="636"/>
        <end position="663"/>
    </location>
</feature>
<keyword evidence="2" id="KW-1133">Transmembrane helix</keyword>
<dbReference type="EMBL" id="GL833128">
    <property type="protein sequence ID" value="EGB08350.1"/>
    <property type="molecule type" value="Genomic_DNA"/>
</dbReference>
<feature type="chain" id="PRO_5003260857" evidence="3">
    <location>
        <begin position="21"/>
        <end position="756"/>
    </location>
</feature>